<keyword evidence="2" id="KW-1185">Reference proteome</keyword>
<dbReference type="SUPFAM" id="SSF46689">
    <property type="entry name" value="Homeodomain-like"/>
    <property type="match status" value="1"/>
</dbReference>
<sequence>MTDWHDHIIVDEAIPAGKPVIRGTRIAVDLLMDRLADGWTMDDILAVYPRVMRDDVHAAIGFVNEVFREEQYVAVGKARA</sequence>
<reference evidence="1" key="1">
    <citation type="submission" date="2017-08" db="EMBL/GenBank/DDBJ databases">
        <authorList>
            <person name="Imhoff J.F."/>
            <person name="Rahn T."/>
            <person name="Kuenzel S."/>
            <person name="Neulinger S.C."/>
        </authorList>
    </citation>
    <scope>NUCLEOTIDE SEQUENCE</scope>
    <source>
        <strain evidence="1">DSM 11080</strain>
    </source>
</reference>
<gene>
    <name evidence="1" type="ORF">CKO40_00440</name>
</gene>
<comment type="caution">
    <text evidence="1">The sequence shown here is derived from an EMBL/GenBank/DDBJ whole genome shotgun (WGS) entry which is preliminary data.</text>
</comment>
<accession>A0AAJ0U0C5</accession>
<dbReference type="Gene3D" id="1.10.10.10">
    <property type="entry name" value="Winged helix-like DNA-binding domain superfamily/Winged helix DNA-binding domain"/>
    <property type="match status" value="1"/>
</dbReference>
<dbReference type="AlphaFoldDB" id="A0AAJ0U0C5"/>
<dbReference type="InterPro" id="IPR009057">
    <property type="entry name" value="Homeodomain-like_sf"/>
</dbReference>
<name>A0AAJ0U0C5_9GAMM</name>
<reference evidence="1" key="2">
    <citation type="journal article" date="2020" name="Microorganisms">
        <title>Osmotic Adaptation and Compatible Solute Biosynthesis of Phototrophic Bacteria as Revealed from Genome Analyses.</title>
        <authorList>
            <person name="Imhoff J.F."/>
            <person name="Rahn T."/>
            <person name="Kunzel S."/>
            <person name="Keller A."/>
            <person name="Neulinger S.C."/>
        </authorList>
    </citation>
    <scope>NUCLEOTIDE SEQUENCE</scope>
    <source>
        <strain evidence="1">DSM 11080</strain>
    </source>
</reference>
<dbReference type="PANTHER" id="PTHR34849">
    <property type="entry name" value="SSL5025 PROTEIN"/>
    <property type="match status" value="1"/>
</dbReference>
<dbReference type="EMBL" id="NRSJ01000001">
    <property type="protein sequence ID" value="MBK1703058.1"/>
    <property type="molecule type" value="Genomic_DNA"/>
</dbReference>
<dbReference type="InterPro" id="IPR036388">
    <property type="entry name" value="WH-like_DNA-bd_sf"/>
</dbReference>
<proteinExistence type="predicted"/>
<dbReference type="InterPro" id="IPR007367">
    <property type="entry name" value="DUF433"/>
</dbReference>
<dbReference type="RefSeq" id="WP_200343695.1">
    <property type="nucleotide sequence ID" value="NZ_NRSJ01000001.1"/>
</dbReference>
<dbReference type="Proteomes" id="UP001296776">
    <property type="component" value="Unassembled WGS sequence"/>
</dbReference>
<protein>
    <submittedName>
        <fullName evidence="1">Antitoxin</fullName>
    </submittedName>
</protein>
<dbReference type="Pfam" id="PF04255">
    <property type="entry name" value="DUF433"/>
    <property type="match status" value="1"/>
</dbReference>
<organism evidence="1 2">
    <name type="scientific">Halochromatium glycolicum</name>
    <dbReference type="NCBI Taxonomy" id="85075"/>
    <lineage>
        <taxon>Bacteria</taxon>
        <taxon>Pseudomonadati</taxon>
        <taxon>Pseudomonadota</taxon>
        <taxon>Gammaproteobacteria</taxon>
        <taxon>Chromatiales</taxon>
        <taxon>Chromatiaceae</taxon>
        <taxon>Halochromatium</taxon>
    </lineage>
</organism>
<evidence type="ECO:0000313" key="1">
    <source>
        <dbReference type="EMBL" id="MBK1703058.1"/>
    </source>
</evidence>
<evidence type="ECO:0000313" key="2">
    <source>
        <dbReference type="Proteomes" id="UP001296776"/>
    </source>
</evidence>
<dbReference type="PANTHER" id="PTHR34849:SF3">
    <property type="entry name" value="SSR2962 PROTEIN"/>
    <property type="match status" value="1"/>
</dbReference>